<proteinExistence type="predicted"/>
<comment type="caution">
    <text evidence="2">The sequence shown here is derived from an EMBL/GenBank/DDBJ whole genome shotgun (WGS) entry which is preliminary data.</text>
</comment>
<dbReference type="RefSeq" id="WP_282912511.1">
    <property type="nucleotide sequence ID" value="NZ_JAGRPV010000001.1"/>
</dbReference>
<dbReference type="InterPro" id="IPR051913">
    <property type="entry name" value="GH2_Domain-Containing"/>
</dbReference>
<dbReference type="InterPro" id="IPR006103">
    <property type="entry name" value="Glyco_hydro_2_cat"/>
</dbReference>
<keyword evidence="3" id="KW-1185">Reference proteome</keyword>
<dbReference type="SUPFAM" id="SSF51445">
    <property type="entry name" value="(Trans)glycosidases"/>
    <property type="match status" value="1"/>
</dbReference>
<evidence type="ECO:0000259" key="1">
    <source>
        <dbReference type="Pfam" id="PF02836"/>
    </source>
</evidence>
<feature type="domain" description="Glycoside hydrolase family 2 catalytic" evidence="1">
    <location>
        <begin position="348"/>
        <end position="556"/>
    </location>
</feature>
<dbReference type="SUPFAM" id="SSF49785">
    <property type="entry name" value="Galactose-binding domain-like"/>
    <property type="match status" value="2"/>
</dbReference>
<organism evidence="2 3">
    <name type="scientific">Cohnella hashimotonis</name>
    <dbReference type="NCBI Taxonomy" id="2826895"/>
    <lineage>
        <taxon>Bacteria</taxon>
        <taxon>Bacillati</taxon>
        <taxon>Bacillota</taxon>
        <taxon>Bacilli</taxon>
        <taxon>Bacillales</taxon>
        <taxon>Paenibacillaceae</taxon>
        <taxon>Cohnella</taxon>
    </lineage>
</organism>
<dbReference type="InterPro" id="IPR017853">
    <property type="entry name" value="GH"/>
</dbReference>
<dbReference type="GO" id="GO:0016787">
    <property type="term" value="F:hydrolase activity"/>
    <property type="evidence" value="ECO:0007669"/>
    <property type="project" value="UniProtKB-KW"/>
</dbReference>
<dbReference type="Gene3D" id="2.60.120.260">
    <property type="entry name" value="Galactose-binding domain-like"/>
    <property type="match status" value="1"/>
</dbReference>
<dbReference type="InterPro" id="IPR008979">
    <property type="entry name" value="Galactose-bd-like_sf"/>
</dbReference>
<sequence length="1004" mass="108906">MRMNDRQMRLDGEWRFLLDPDDRYADAPPPYGAFGEGTIQVPGSWEEQGYGDEPPFGQIDTWTKVREYEGAAWYRTTFLIRDGEERAEAGSAKTIGAEGIGGSVVTADGSAKAAGRSVGEPGGAADGLSGASWELTIEGARWTTEVWVNGAYAGRQDSLSAPHVHLLEGLVREGANELAVRVDNRMRLPLADSHIHTRHTATAWGGITGGVRLARLAPARIAAVAIAPDPAAGLFRCRVTAGGALAAGDAVVATFRAPDGGTFSATAALVPSDAASAVPGEGDSASGSRDSAAAGFLAELICAVGDVPALWTDARPQLYDAEFALVRDGDTLDRTARRPGLRRLAADGKRLLLNGHPVWLRGYVDCCIFPLTGYPVWDKAHYERQFRIAKSYGFNHVRLHGWTAPEPFWEAADEAGMLVQAELPHWSAHYQPREAEPPADVDAFLEAELRRIYAQLNAHPSFVLFAMGNELAPDNGHPRLNELVRLAREHDPTRLVTDNTGFGQLPEQDREGDFFIPSFNWHAPLKTEEIAMPATDRDFSAVARLSAKPVIGHEHAQFAMYARPEEKAKYTGVLRPTWLETIEETLADKGLASRVPAFIEATGTHQARALKEAMERARRTPDAAGVQLLDIRDFPGQGHATTGLLDAFWDSKGTIEPERVLDFNGPTVLLMSCATRTLFAGERMSARLSVSHYGEAPVLEGRVAWRLSSGGLTLAEGELTVAGLNAGEVAEAGVVQVGCGADSVAAELVLEARWAGLGAAADAAEIRNAWSFWAFPRVAYGDTEAIWTSAPSLISVLYGAIHEPNARFDPRVYPARRGVRLAIVERLTTNVLQHLVAGGRVLLLAGESELYDAVMTKYLPVFWNYLMFSEQAGGTMGAIVRDHPALGGFPHDGKSDWQWYHLLNGTPAICLDATPGIRPILEIVDNFNRAKRLAAVFEARVGNGRLLVSTLAWRTPADFKRPESAYLFGELLDYALGERFEPEAALTVGQLLGMVRLRGIHSFL</sequence>
<dbReference type="PANTHER" id="PTHR42732:SF1">
    <property type="entry name" value="BETA-MANNOSIDASE"/>
    <property type="match status" value="1"/>
</dbReference>
<name>A0ABT6TSR8_9BACL</name>
<gene>
    <name evidence="2" type="ORF">KB449_33575</name>
</gene>
<evidence type="ECO:0000313" key="2">
    <source>
        <dbReference type="EMBL" id="MDI4649907.1"/>
    </source>
</evidence>
<dbReference type="EMBL" id="JAGRPV010000001">
    <property type="protein sequence ID" value="MDI4649907.1"/>
    <property type="molecule type" value="Genomic_DNA"/>
</dbReference>
<protein>
    <submittedName>
        <fullName evidence="2">Glycoside hydrolase family 2 TIM barrel-domain containing protein</fullName>
    </submittedName>
</protein>
<dbReference type="PANTHER" id="PTHR42732">
    <property type="entry name" value="BETA-GALACTOSIDASE"/>
    <property type="match status" value="1"/>
</dbReference>
<dbReference type="Gene3D" id="3.20.20.80">
    <property type="entry name" value="Glycosidases"/>
    <property type="match status" value="1"/>
</dbReference>
<reference evidence="2" key="1">
    <citation type="submission" date="2023-04" db="EMBL/GenBank/DDBJ databases">
        <title>Comparative genomic analysis of Cohnella hashimotonis sp. nov., isolated from the International Space Station.</title>
        <authorList>
            <person name="Venkateswaran K."/>
            <person name="Simpson A."/>
        </authorList>
    </citation>
    <scope>NUCLEOTIDE SEQUENCE</scope>
    <source>
        <strain evidence="2">F6_2S_P_1</strain>
    </source>
</reference>
<evidence type="ECO:0000313" key="3">
    <source>
        <dbReference type="Proteomes" id="UP001161691"/>
    </source>
</evidence>
<dbReference type="Pfam" id="PF02836">
    <property type="entry name" value="Glyco_hydro_2_C"/>
    <property type="match status" value="1"/>
</dbReference>
<dbReference type="Proteomes" id="UP001161691">
    <property type="component" value="Unassembled WGS sequence"/>
</dbReference>
<accession>A0ABT6TSR8</accession>
<keyword evidence="2" id="KW-0378">Hydrolase</keyword>